<keyword evidence="2" id="KW-1185">Reference proteome</keyword>
<name>A0A1I1Q3W5_9ACTN</name>
<dbReference type="EMBL" id="FOMD01000003">
    <property type="protein sequence ID" value="SFD14558.1"/>
    <property type="molecule type" value="Genomic_DNA"/>
</dbReference>
<sequence length="212" mass="21993">MTELTVREHDESKAQAVVSNVLAVSIKGKGPFKSAQMIADEHLARHGDVEKAVQKVIATHTRLVGMSGFATGLGGLLTLPITVPTDVGVFYMQASRCAAAVAHLRGYDLDSDEVRSIVAMTTLGASGVAIAAEFGVDLGTRAAVAALKKVPGRVLIDINKKVGFRLVTKAGTTGVVNLTKLVPLVGGGVGSSVNVVGMRSIGRYATRNFPVA</sequence>
<organism evidence="1 2">
    <name type="scientific">Klenkia taihuensis</name>
    <dbReference type="NCBI Taxonomy" id="1225127"/>
    <lineage>
        <taxon>Bacteria</taxon>
        <taxon>Bacillati</taxon>
        <taxon>Actinomycetota</taxon>
        <taxon>Actinomycetes</taxon>
        <taxon>Geodermatophilales</taxon>
        <taxon>Geodermatophilaceae</taxon>
        <taxon>Klenkia</taxon>
    </lineage>
</organism>
<dbReference type="AlphaFoldDB" id="A0A1I1Q3W5"/>
<protein>
    <submittedName>
        <fullName evidence="1">EcsC protein family protein</fullName>
    </submittedName>
</protein>
<dbReference type="RefSeq" id="WP_091559063.1">
    <property type="nucleotide sequence ID" value="NZ_BNAC01000001.1"/>
</dbReference>
<gene>
    <name evidence="1" type="ORF">SAMN05661030_2487</name>
</gene>
<dbReference type="OrthoDB" id="1425703at2"/>
<evidence type="ECO:0000313" key="1">
    <source>
        <dbReference type="EMBL" id="SFD14558.1"/>
    </source>
</evidence>
<accession>A0A1I1Q3W5</accession>
<evidence type="ECO:0000313" key="2">
    <source>
        <dbReference type="Proteomes" id="UP000199022"/>
    </source>
</evidence>
<dbReference type="Proteomes" id="UP000199022">
    <property type="component" value="Unassembled WGS sequence"/>
</dbReference>
<proteinExistence type="predicted"/>
<reference evidence="2" key="1">
    <citation type="submission" date="2016-10" db="EMBL/GenBank/DDBJ databases">
        <authorList>
            <person name="Varghese N."/>
            <person name="Submissions S."/>
        </authorList>
    </citation>
    <scope>NUCLEOTIDE SEQUENCE [LARGE SCALE GENOMIC DNA]</scope>
    <source>
        <strain evidence="2">DSM 45962</strain>
    </source>
</reference>